<accession>A0ACC1L7D8</accession>
<name>A0ACC1L7D8_9FUNG</name>
<gene>
    <name evidence="1" type="ORF">H4R21_002228</name>
</gene>
<comment type="caution">
    <text evidence="1">The sequence shown here is derived from an EMBL/GenBank/DDBJ whole genome shotgun (WGS) entry which is preliminary data.</text>
</comment>
<feature type="non-terminal residue" evidence="1">
    <location>
        <position position="303"/>
    </location>
</feature>
<reference evidence="1" key="1">
    <citation type="submission" date="2022-07" db="EMBL/GenBank/DDBJ databases">
        <title>Phylogenomic reconstructions and comparative analyses of Kickxellomycotina fungi.</title>
        <authorList>
            <person name="Reynolds N.K."/>
            <person name="Stajich J.E."/>
            <person name="Barry K."/>
            <person name="Grigoriev I.V."/>
            <person name="Crous P."/>
            <person name="Smith M.E."/>
        </authorList>
    </citation>
    <scope>NUCLEOTIDE SEQUENCE</scope>
    <source>
        <strain evidence="1">BCRC 34780</strain>
    </source>
</reference>
<sequence length="303" mass="34196">MAALVARAGETDTATASQDAGATPTIAIDASYLFDWGNTPGMGPYFSANNIDAAQQIITAALMGSACLVVFSFLRYRWPELYSHRLRLRQMRPPNIPRTLFSWMYPVATMSDRHVLETIGLDALLFFRGYRMFIYMFFTLSVFGMLVLYPVNFIWAREAGSEGDHTIFESPIARVTSLTGKYTAAHAVMAYVFAGIIFFYMDRFALHTISMRWHYLLLTRRAGNSRTLMATHLPRELRSNQALERFIRGMRVGEVERVHVAPESPELTDALAHRAGVLARLEAAYVAMLGNPCRARTYDPELL</sequence>
<proteinExistence type="predicted"/>
<evidence type="ECO:0000313" key="1">
    <source>
        <dbReference type="EMBL" id="KAJ2802921.1"/>
    </source>
</evidence>
<dbReference type="EMBL" id="JANBUN010000549">
    <property type="protein sequence ID" value="KAJ2802921.1"/>
    <property type="molecule type" value="Genomic_DNA"/>
</dbReference>
<dbReference type="Proteomes" id="UP001140087">
    <property type="component" value="Unassembled WGS sequence"/>
</dbReference>
<keyword evidence="2" id="KW-1185">Reference proteome</keyword>
<organism evidence="1 2">
    <name type="scientific">Coemansia helicoidea</name>
    <dbReference type="NCBI Taxonomy" id="1286919"/>
    <lineage>
        <taxon>Eukaryota</taxon>
        <taxon>Fungi</taxon>
        <taxon>Fungi incertae sedis</taxon>
        <taxon>Zoopagomycota</taxon>
        <taxon>Kickxellomycotina</taxon>
        <taxon>Kickxellomycetes</taxon>
        <taxon>Kickxellales</taxon>
        <taxon>Kickxellaceae</taxon>
        <taxon>Coemansia</taxon>
    </lineage>
</organism>
<protein>
    <submittedName>
        <fullName evidence="1">Uncharacterized protein</fullName>
    </submittedName>
</protein>
<evidence type="ECO:0000313" key="2">
    <source>
        <dbReference type="Proteomes" id="UP001140087"/>
    </source>
</evidence>